<dbReference type="GeneID" id="83063711"/>
<dbReference type="RefSeq" id="WP_096377501.1">
    <property type="nucleotide sequence ID" value="NZ_AP014940.1"/>
</dbReference>
<keyword evidence="3" id="KW-0804">Transcription</keyword>
<dbReference type="PROSITE" id="PS50977">
    <property type="entry name" value="HTH_TETR_2"/>
    <property type="match status" value="1"/>
</dbReference>
<keyword evidence="1" id="KW-0805">Transcription regulation</keyword>
<gene>
    <name evidence="6" type="ORF">LEN_1844</name>
</gene>
<dbReference type="SUPFAM" id="SSF48498">
    <property type="entry name" value="Tetracyclin repressor-like, C-terminal domain"/>
    <property type="match status" value="1"/>
</dbReference>
<feature type="domain" description="HTH tetR-type" evidence="5">
    <location>
        <begin position="1"/>
        <end position="61"/>
    </location>
</feature>
<dbReference type="AlphaFoldDB" id="A0AAU9ATB7"/>
<evidence type="ECO:0000256" key="2">
    <source>
        <dbReference type="ARBA" id="ARBA00023125"/>
    </source>
</evidence>
<dbReference type="PANTHER" id="PTHR30055">
    <property type="entry name" value="HTH-TYPE TRANSCRIPTIONAL REGULATOR RUTR"/>
    <property type="match status" value="1"/>
</dbReference>
<dbReference type="Gene3D" id="1.10.357.10">
    <property type="entry name" value="Tetracycline Repressor, domain 2"/>
    <property type="match status" value="1"/>
</dbReference>
<evidence type="ECO:0000313" key="7">
    <source>
        <dbReference type="Proteomes" id="UP000218824"/>
    </source>
</evidence>
<dbReference type="PRINTS" id="PR00455">
    <property type="entry name" value="HTHTETR"/>
</dbReference>
<name>A0AAU9ATB7_LYSEN</name>
<dbReference type="InterPro" id="IPR036271">
    <property type="entry name" value="Tet_transcr_reg_TetR-rel_C_sf"/>
</dbReference>
<protein>
    <submittedName>
        <fullName evidence="6">TetR family transcriptional regulator</fullName>
    </submittedName>
</protein>
<evidence type="ECO:0000259" key="5">
    <source>
        <dbReference type="PROSITE" id="PS50977"/>
    </source>
</evidence>
<dbReference type="GO" id="GO:0000976">
    <property type="term" value="F:transcription cis-regulatory region binding"/>
    <property type="evidence" value="ECO:0007669"/>
    <property type="project" value="TreeGrafter"/>
</dbReference>
<organism evidence="6 7">
    <name type="scientific">Lysobacter enzymogenes</name>
    <dbReference type="NCBI Taxonomy" id="69"/>
    <lineage>
        <taxon>Bacteria</taxon>
        <taxon>Pseudomonadati</taxon>
        <taxon>Pseudomonadota</taxon>
        <taxon>Gammaproteobacteria</taxon>
        <taxon>Lysobacterales</taxon>
        <taxon>Lysobacteraceae</taxon>
        <taxon>Lysobacter</taxon>
    </lineage>
</organism>
<dbReference type="InterPro" id="IPR009057">
    <property type="entry name" value="Homeodomain-like_sf"/>
</dbReference>
<evidence type="ECO:0000256" key="3">
    <source>
        <dbReference type="ARBA" id="ARBA00023163"/>
    </source>
</evidence>
<sequence>MSTEEKILNAAARLLEEHGAEAVTTRSVCQAAGVTAPTLYHHFGDKNGLVRALVDRGIAEFMVMKRAQRHSSDALTDLGQGWRDWTDFGLERPSLFRLMIEAARADPSVTRESFELMRGYLERLHGEGRLQVKPQVAADAMWAAASGVQALFMQGMAPAQIRSTADFLYQAVVAAVLKPV</sequence>
<dbReference type="KEGG" id="lem:LEN_1844"/>
<dbReference type="Proteomes" id="UP000218824">
    <property type="component" value="Chromosome"/>
</dbReference>
<reference evidence="6 7" key="1">
    <citation type="journal article" date="2017" name="DNA Res.">
        <title>Complete genome sequence and expression profile of the commercial lytic enzyme producer Lysobacter enzymogenes M497-1.</title>
        <authorList>
            <person name="Takami H."/>
            <person name="Toyoda A."/>
            <person name="Uchiyama I."/>
            <person name="Itoh T."/>
            <person name="Takaki Y."/>
            <person name="Arai W."/>
            <person name="Nishi S."/>
            <person name="Kawai M."/>
            <person name="Shinya K."/>
            <person name="Ikeda H."/>
        </authorList>
    </citation>
    <scope>NUCLEOTIDE SEQUENCE [LARGE SCALE GENOMIC DNA]</scope>
    <source>
        <strain evidence="6 7">M497-1</strain>
    </source>
</reference>
<dbReference type="EMBL" id="AP014940">
    <property type="protein sequence ID" value="BAV97331.1"/>
    <property type="molecule type" value="Genomic_DNA"/>
</dbReference>
<evidence type="ECO:0000256" key="4">
    <source>
        <dbReference type="PROSITE-ProRule" id="PRU00335"/>
    </source>
</evidence>
<feature type="DNA-binding region" description="H-T-H motif" evidence="4">
    <location>
        <begin position="24"/>
        <end position="43"/>
    </location>
</feature>
<dbReference type="InterPro" id="IPR050109">
    <property type="entry name" value="HTH-type_TetR-like_transc_reg"/>
</dbReference>
<evidence type="ECO:0000313" key="6">
    <source>
        <dbReference type="EMBL" id="BAV97331.1"/>
    </source>
</evidence>
<dbReference type="Pfam" id="PF00440">
    <property type="entry name" value="TetR_N"/>
    <property type="match status" value="1"/>
</dbReference>
<accession>A0AAU9ATB7</accession>
<dbReference type="PANTHER" id="PTHR30055:SF234">
    <property type="entry name" value="HTH-TYPE TRANSCRIPTIONAL REGULATOR BETI"/>
    <property type="match status" value="1"/>
</dbReference>
<proteinExistence type="predicted"/>
<dbReference type="InterPro" id="IPR001647">
    <property type="entry name" value="HTH_TetR"/>
</dbReference>
<dbReference type="SUPFAM" id="SSF46689">
    <property type="entry name" value="Homeodomain-like"/>
    <property type="match status" value="1"/>
</dbReference>
<dbReference type="GO" id="GO:0003700">
    <property type="term" value="F:DNA-binding transcription factor activity"/>
    <property type="evidence" value="ECO:0007669"/>
    <property type="project" value="TreeGrafter"/>
</dbReference>
<evidence type="ECO:0000256" key="1">
    <source>
        <dbReference type="ARBA" id="ARBA00023015"/>
    </source>
</evidence>
<keyword evidence="2 4" id="KW-0238">DNA-binding</keyword>